<evidence type="ECO:0000313" key="3">
    <source>
        <dbReference type="Proteomes" id="UP000245618"/>
    </source>
</evidence>
<dbReference type="Pfam" id="PF13858">
    <property type="entry name" value="DUF4199"/>
    <property type="match status" value="1"/>
</dbReference>
<sequence length="167" mass="18972">MKNNILKNGILGGIIVSIVMISMLFYMKAYPDREPNAIIGFSSMFLAFIFVILGIKQERTNNNGVITFGKAFLTGFAITFVISTLYVLVWLVIYYNFFPDFMEKYSEMVLKNAKPEELAAKTTEMNQMAAWYKNPLMIILLTYMEIFPIGIVVSLIGALFLKRNSSS</sequence>
<name>A0A2U1JZB9_9FLAO</name>
<accession>A0A2U1JZB9</accession>
<feature type="transmembrane region" description="Helical" evidence="1">
    <location>
        <begin position="9"/>
        <end position="26"/>
    </location>
</feature>
<dbReference type="OrthoDB" id="6384283at2"/>
<feature type="transmembrane region" description="Helical" evidence="1">
    <location>
        <begin position="38"/>
        <end position="55"/>
    </location>
</feature>
<feature type="transmembrane region" description="Helical" evidence="1">
    <location>
        <begin position="76"/>
        <end position="98"/>
    </location>
</feature>
<dbReference type="RefSeq" id="WP_116761166.1">
    <property type="nucleotide sequence ID" value="NZ_QCZH01000003.1"/>
</dbReference>
<dbReference type="AlphaFoldDB" id="A0A2U1JZB9"/>
<gene>
    <name evidence="2" type="ORF">DB891_04895</name>
</gene>
<keyword evidence="1" id="KW-0472">Membrane</keyword>
<organism evidence="2 3">
    <name type="scientific">Flavobacterium laiguense</name>
    <dbReference type="NCBI Taxonomy" id="2169409"/>
    <lineage>
        <taxon>Bacteria</taxon>
        <taxon>Pseudomonadati</taxon>
        <taxon>Bacteroidota</taxon>
        <taxon>Flavobacteriia</taxon>
        <taxon>Flavobacteriales</taxon>
        <taxon>Flavobacteriaceae</taxon>
        <taxon>Flavobacterium</taxon>
    </lineage>
</organism>
<dbReference type="Proteomes" id="UP000245618">
    <property type="component" value="Unassembled WGS sequence"/>
</dbReference>
<evidence type="ECO:0000313" key="2">
    <source>
        <dbReference type="EMBL" id="PWA10566.1"/>
    </source>
</evidence>
<dbReference type="EMBL" id="QCZH01000003">
    <property type="protein sequence ID" value="PWA10566.1"/>
    <property type="molecule type" value="Genomic_DNA"/>
</dbReference>
<keyword evidence="1" id="KW-0812">Transmembrane</keyword>
<feature type="transmembrane region" description="Helical" evidence="1">
    <location>
        <begin position="136"/>
        <end position="161"/>
    </location>
</feature>
<comment type="caution">
    <text evidence="2">The sequence shown here is derived from an EMBL/GenBank/DDBJ whole genome shotgun (WGS) entry which is preliminary data.</text>
</comment>
<protein>
    <submittedName>
        <fullName evidence="2">DUF4199 domain-containing protein</fullName>
    </submittedName>
</protein>
<reference evidence="2 3" key="1">
    <citation type="submission" date="2018-04" db="EMBL/GenBank/DDBJ databases">
        <title>Flavobacterium sp. nov., isolated from glacier ice.</title>
        <authorList>
            <person name="Liu Q."/>
            <person name="Xin Y.-H."/>
        </authorList>
    </citation>
    <scope>NUCLEOTIDE SEQUENCE [LARGE SCALE GENOMIC DNA]</scope>
    <source>
        <strain evidence="2 3">LB2P30</strain>
    </source>
</reference>
<proteinExistence type="predicted"/>
<keyword evidence="1" id="KW-1133">Transmembrane helix</keyword>
<evidence type="ECO:0000256" key="1">
    <source>
        <dbReference type="SAM" id="Phobius"/>
    </source>
</evidence>
<dbReference type="InterPro" id="IPR025250">
    <property type="entry name" value="DUF4199"/>
</dbReference>
<keyword evidence="3" id="KW-1185">Reference proteome</keyword>